<sequence length="167" mass="19587">MILIFAVDNNWNIGYDGDLLYKISEDLKRFRRLTEGNIIVMGRRTFESLPDKKALPNRINIVITRDKEYKAEGALVINSLESLFLLLKELNPNDEMKNFIIGGGEIAKQTISYCNKAYITKIFKSFEDADTFIPNLDVLDDWKIIKESEVYRQDDLEYKYVDYIRVR</sequence>
<dbReference type="InterPro" id="IPR024072">
    <property type="entry name" value="DHFR-like_dom_sf"/>
</dbReference>
<keyword evidence="6" id="KW-0560">Oxidoreductase</keyword>
<name>A0ABT1SGT3_9FIRM</name>
<dbReference type="EC" id="1.5.1.3" evidence="3"/>
<dbReference type="SUPFAM" id="SSF53597">
    <property type="entry name" value="Dihydrofolate reductase-like"/>
    <property type="match status" value="1"/>
</dbReference>
<evidence type="ECO:0000256" key="2">
    <source>
        <dbReference type="ARBA" id="ARBA00009539"/>
    </source>
</evidence>
<dbReference type="Gene3D" id="3.40.430.10">
    <property type="entry name" value="Dihydrofolate Reductase, subunit A"/>
    <property type="match status" value="1"/>
</dbReference>
<evidence type="ECO:0000256" key="5">
    <source>
        <dbReference type="ARBA" id="ARBA00022857"/>
    </source>
</evidence>
<proteinExistence type="inferred from homology"/>
<dbReference type="PROSITE" id="PS51330">
    <property type="entry name" value="DHFR_2"/>
    <property type="match status" value="1"/>
</dbReference>
<feature type="domain" description="DHFR" evidence="7">
    <location>
        <begin position="1"/>
        <end position="165"/>
    </location>
</feature>
<organism evidence="8 9">
    <name type="scientific">Tissierella carlieri</name>
    <dbReference type="NCBI Taxonomy" id="689904"/>
    <lineage>
        <taxon>Bacteria</taxon>
        <taxon>Bacillati</taxon>
        <taxon>Bacillota</taxon>
        <taxon>Tissierellia</taxon>
        <taxon>Tissierellales</taxon>
        <taxon>Tissierellaceae</taxon>
        <taxon>Tissierella</taxon>
    </lineage>
</organism>
<dbReference type="RefSeq" id="WP_256313093.1">
    <property type="nucleotide sequence ID" value="NZ_JANGAC010000027.1"/>
</dbReference>
<dbReference type="PRINTS" id="PR00070">
    <property type="entry name" value="DHFR"/>
</dbReference>
<gene>
    <name evidence="8" type="ORF">NE686_21570</name>
</gene>
<dbReference type="CDD" id="cd00209">
    <property type="entry name" value="DHFR"/>
    <property type="match status" value="1"/>
</dbReference>
<dbReference type="EMBL" id="JANGAC010000027">
    <property type="protein sequence ID" value="MCQ4925701.1"/>
    <property type="molecule type" value="Genomic_DNA"/>
</dbReference>
<reference evidence="8 9" key="1">
    <citation type="submission" date="2022-06" db="EMBL/GenBank/DDBJ databases">
        <title>Isolation of gut microbiota from human fecal samples.</title>
        <authorList>
            <person name="Pamer E.G."/>
            <person name="Barat B."/>
            <person name="Waligurski E."/>
            <person name="Medina S."/>
            <person name="Paddock L."/>
            <person name="Mostad J."/>
        </authorList>
    </citation>
    <scope>NUCLEOTIDE SEQUENCE [LARGE SCALE GENOMIC DNA]</scope>
    <source>
        <strain evidence="8 9">DFI.7.95</strain>
    </source>
</reference>
<evidence type="ECO:0000259" key="7">
    <source>
        <dbReference type="PROSITE" id="PS51330"/>
    </source>
</evidence>
<comment type="caution">
    <text evidence="8">The sequence shown here is derived from an EMBL/GenBank/DDBJ whole genome shotgun (WGS) entry which is preliminary data.</text>
</comment>
<dbReference type="InterPro" id="IPR012259">
    <property type="entry name" value="DHFR"/>
</dbReference>
<accession>A0ABT1SGT3</accession>
<comment type="pathway">
    <text evidence="1">Cofactor biosynthesis; tetrahydrofolate biosynthesis; 5,6,7,8-tetrahydrofolate from 7,8-dihydrofolate: step 1/1.</text>
</comment>
<dbReference type="InterPro" id="IPR001796">
    <property type="entry name" value="DHFR_dom"/>
</dbReference>
<evidence type="ECO:0000313" key="8">
    <source>
        <dbReference type="EMBL" id="MCQ4925701.1"/>
    </source>
</evidence>
<dbReference type="Proteomes" id="UP001524478">
    <property type="component" value="Unassembled WGS sequence"/>
</dbReference>
<comment type="similarity">
    <text evidence="2">Belongs to the dihydrofolate reductase family.</text>
</comment>
<dbReference type="Pfam" id="PF00186">
    <property type="entry name" value="DHFR_1"/>
    <property type="match status" value="1"/>
</dbReference>
<evidence type="ECO:0000256" key="3">
    <source>
        <dbReference type="ARBA" id="ARBA00012856"/>
    </source>
</evidence>
<dbReference type="PANTHER" id="PTHR48069:SF3">
    <property type="entry name" value="DIHYDROFOLATE REDUCTASE"/>
    <property type="match status" value="1"/>
</dbReference>
<protein>
    <recommendedName>
        <fullName evidence="3">dihydrofolate reductase</fullName>
        <ecNumber evidence="3">1.5.1.3</ecNumber>
    </recommendedName>
</protein>
<evidence type="ECO:0000256" key="1">
    <source>
        <dbReference type="ARBA" id="ARBA00004903"/>
    </source>
</evidence>
<evidence type="ECO:0000256" key="4">
    <source>
        <dbReference type="ARBA" id="ARBA00022563"/>
    </source>
</evidence>
<dbReference type="PANTHER" id="PTHR48069">
    <property type="entry name" value="DIHYDROFOLATE REDUCTASE"/>
    <property type="match status" value="1"/>
</dbReference>
<keyword evidence="4" id="KW-0554">One-carbon metabolism</keyword>
<keyword evidence="9" id="KW-1185">Reference proteome</keyword>
<evidence type="ECO:0000313" key="9">
    <source>
        <dbReference type="Proteomes" id="UP001524478"/>
    </source>
</evidence>
<evidence type="ECO:0000256" key="6">
    <source>
        <dbReference type="ARBA" id="ARBA00023002"/>
    </source>
</evidence>
<keyword evidence="5" id="KW-0521">NADP</keyword>